<proteinExistence type="predicted"/>
<reference evidence="2" key="1">
    <citation type="submission" date="2023-06" db="EMBL/GenBank/DDBJ databases">
        <title>Conoideocrella luteorostrata (Hypocreales: Clavicipitaceae), a potential biocontrol fungus for elongate hemlock scale in United States Christmas tree production areas.</title>
        <authorList>
            <person name="Barrett H."/>
            <person name="Lovett B."/>
            <person name="Macias A.M."/>
            <person name="Stajich J.E."/>
            <person name="Kasson M.T."/>
        </authorList>
    </citation>
    <scope>NUCLEOTIDE SEQUENCE</scope>
    <source>
        <strain evidence="2">ARSEF 14590</strain>
    </source>
</reference>
<feature type="coiled-coil region" evidence="1">
    <location>
        <begin position="396"/>
        <end position="430"/>
    </location>
</feature>
<protein>
    <submittedName>
        <fullName evidence="2">Uncharacterized protein</fullName>
    </submittedName>
</protein>
<organism evidence="2 3">
    <name type="scientific">Conoideocrella luteorostrata</name>
    <dbReference type="NCBI Taxonomy" id="1105319"/>
    <lineage>
        <taxon>Eukaryota</taxon>
        <taxon>Fungi</taxon>
        <taxon>Dikarya</taxon>
        <taxon>Ascomycota</taxon>
        <taxon>Pezizomycotina</taxon>
        <taxon>Sordariomycetes</taxon>
        <taxon>Hypocreomycetidae</taxon>
        <taxon>Hypocreales</taxon>
        <taxon>Clavicipitaceae</taxon>
        <taxon>Conoideocrella</taxon>
    </lineage>
</organism>
<keyword evidence="3" id="KW-1185">Reference proteome</keyword>
<accession>A0AAJ0CSY6</accession>
<sequence length="562" mass="60943">MSVSIVGNDGSWTVNTDKEIHYDFSADDGQLKLNVVGKEDGKVDGVVTLGPVDIGTKDNHISIGGGSQEVKYDGSLKYGKTTVNLLGGSFDLGEGRTDDFQFSFTMEQTALGPQWTGIATNNFVETKSFEIQDADVKFKSKEAETPIFNKKDALFDVAGVIIPGCRFTEWAKHVDFKISMDIAVDGKKVTVTVTRALTFEIRPVFKPNPENKWPERPPPPGFLDMRKKAVQEITQKLLERRVLFQFVEDSLHEVQMWQTVESAIQKVGIATAAVSAATAVAIAAAAVAAAFLEMNPVADAAEVGAAATLAAEMAELAAAKAGVTAAKSLLTWGVEQVTFAVIATRATATLAVLAAAVVVGTTLSADAIDYGATKHFKYLAEKHGLESAGSDLGRLANSLTEIKSELSSDIASLTEELRQAMEALQQASELAHKLLEYQTLLESWTADPQHVPFLTWPDTNLRITDSSEDAEVVELGDISTPQKFAAEAAKQEAYASAKGYTGFVIIPYEKKAYFRRRDVVDLLATIDKQDYSKNWTSYIKAQRLPMDVLVSRWAVIDGAKQA</sequence>
<name>A0AAJ0CSY6_9HYPO</name>
<keyword evidence="1" id="KW-0175">Coiled coil</keyword>
<evidence type="ECO:0000256" key="1">
    <source>
        <dbReference type="SAM" id="Coils"/>
    </source>
</evidence>
<dbReference type="EMBL" id="JASWJB010000102">
    <property type="protein sequence ID" value="KAK2598020.1"/>
    <property type="molecule type" value="Genomic_DNA"/>
</dbReference>
<evidence type="ECO:0000313" key="3">
    <source>
        <dbReference type="Proteomes" id="UP001251528"/>
    </source>
</evidence>
<dbReference type="Proteomes" id="UP001251528">
    <property type="component" value="Unassembled WGS sequence"/>
</dbReference>
<gene>
    <name evidence="2" type="ORF">QQS21_005857</name>
</gene>
<dbReference type="AlphaFoldDB" id="A0AAJ0CSY6"/>
<evidence type="ECO:0000313" key="2">
    <source>
        <dbReference type="EMBL" id="KAK2598020.1"/>
    </source>
</evidence>
<comment type="caution">
    <text evidence="2">The sequence shown here is derived from an EMBL/GenBank/DDBJ whole genome shotgun (WGS) entry which is preliminary data.</text>
</comment>